<evidence type="ECO:0000259" key="1">
    <source>
        <dbReference type="Pfam" id="PF00339"/>
    </source>
</evidence>
<proteinExistence type="predicted"/>
<dbReference type="Proteomes" id="UP000736672">
    <property type="component" value="Unassembled WGS sequence"/>
</dbReference>
<name>A0A9P9G1Z6_FUSSL</name>
<dbReference type="PANTHER" id="PTHR31904:SF1">
    <property type="entry name" value="BYPASS OF STOP CODON PROTEIN 5-RELATED"/>
    <property type="match status" value="1"/>
</dbReference>
<reference evidence="2" key="1">
    <citation type="journal article" date="2021" name="Nat. Commun.">
        <title>Genetic determinants of endophytism in the Arabidopsis root mycobiome.</title>
        <authorList>
            <person name="Mesny F."/>
            <person name="Miyauchi S."/>
            <person name="Thiergart T."/>
            <person name="Pickel B."/>
            <person name="Atanasova L."/>
            <person name="Karlsson M."/>
            <person name="Huettel B."/>
            <person name="Barry K.W."/>
            <person name="Haridas S."/>
            <person name="Chen C."/>
            <person name="Bauer D."/>
            <person name="Andreopoulos W."/>
            <person name="Pangilinan J."/>
            <person name="LaButti K."/>
            <person name="Riley R."/>
            <person name="Lipzen A."/>
            <person name="Clum A."/>
            <person name="Drula E."/>
            <person name="Henrissat B."/>
            <person name="Kohler A."/>
            <person name="Grigoriev I.V."/>
            <person name="Martin F.M."/>
            <person name="Hacquard S."/>
        </authorList>
    </citation>
    <scope>NUCLEOTIDE SEQUENCE</scope>
    <source>
        <strain evidence="2">FSSC 5 MPI-SDFR-AT-0091</strain>
    </source>
</reference>
<organism evidence="2 3">
    <name type="scientific">Fusarium solani</name>
    <name type="common">Filamentous fungus</name>
    <dbReference type="NCBI Taxonomy" id="169388"/>
    <lineage>
        <taxon>Eukaryota</taxon>
        <taxon>Fungi</taxon>
        <taxon>Dikarya</taxon>
        <taxon>Ascomycota</taxon>
        <taxon>Pezizomycotina</taxon>
        <taxon>Sordariomycetes</taxon>
        <taxon>Hypocreomycetidae</taxon>
        <taxon>Hypocreales</taxon>
        <taxon>Nectriaceae</taxon>
        <taxon>Fusarium</taxon>
        <taxon>Fusarium solani species complex</taxon>
    </lineage>
</organism>
<dbReference type="EMBL" id="JAGTJS010000034">
    <property type="protein sequence ID" value="KAH7230868.1"/>
    <property type="molecule type" value="Genomic_DNA"/>
</dbReference>
<evidence type="ECO:0000313" key="2">
    <source>
        <dbReference type="EMBL" id="KAH7230868.1"/>
    </source>
</evidence>
<dbReference type="InterPro" id="IPR011021">
    <property type="entry name" value="Arrestin-like_N"/>
</dbReference>
<gene>
    <name evidence="2" type="ORF">B0J15DRAFT_410299</name>
</gene>
<dbReference type="Gene3D" id="2.60.40.640">
    <property type="match status" value="1"/>
</dbReference>
<dbReference type="InterPro" id="IPR039634">
    <property type="entry name" value="Bul1-like"/>
</dbReference>
<evidence type="ECO:0000313" key="3">
    <source>
        <dbReference type="Proteomes" id="UP000736672"/>
    </source>
</evidence>
<keyword evidence="3" id="KW-1185">Reference proteome</keyword>
<accession>A0A9P9G1Z6</accession>
<dbReference type="AlphaFoldDB" id="A0A9P9G1Z6"/>
<dbReference type="Pfam" id="PF00339">
    <property type="entry name" value="Arrestin_N"/>
    <property type="match status" value="1"/>
</dbReference>
<protein>
    <recommendedName>
        <fullName evidence="1">Arrestin-like N-terminal domain-containing protein</fullName>
    </recommendedName>
</protein>
<dbReference type="PANTHER" id="PTHR31904">
    <property type="entry name" value="BYPASS OF STOP CODON PROTEIN 5-RELATED"/>
    <property type="match status" value="1"/>
</dbReference>
<feature type="domain" description="Arrestin-like N-terminal" evidence="1">
    <location>
        <begin position="50"/>
        <end position="141"/>
    </location>
</feature>
<sequence>MAPPEYDQVGIQRDSCVNAWGLATHALASALRSARSAKRAEVKVSLNDHFNSKIYTTNSEISGEVTITPAKNIPFDRVEIALTGSAETRREGVEVIHFATHRFLRLEMPIDNSAYPPSRVFETGKTYKFPFNFNVPAHLSSQACTHRLESEDVWEKHMTLPPTVGGWEKDDLAPDMARIEYSVKTHVLSRSKRGFVVQLDNSYHINVIPSTYEEPPLNVTETDKLYSLKKSKNVRKNLFFPVQGRISAVAAQPAAIMLSKEGHDANQSSIPVALTFEPSSADVIPPQFNSASIEAQAHTWFREAPMQTLPNLGSQMENFAYYDPVSLSPKTKPNVQWIQHVDPSNQKSPIFHIATVEVPFKLPVADKTFIPTFHSCIISRAYSLRLVLGGDVKLDVTVPLQVVMGSE</sequence>
<comment type="caution">
    <text evidence="2">The sequence shown here is derived from an EMBL/GenBank/DDBJ whole genome shotgun (WGS) entry which is preliminary data.</text>
</comment>
<dbReference type="OrthoDB" id="2283785at2759"/>
<dbReference type="InterPro" id="IPR014752">
    <property type="entry name" value="Arrestin-like_C"/>
</dbReference>